<dbReference type="Proteomes" id="UP000481033">
    <property type="component" value="Unassembled WGS sequence"/>
</dbReference>
<evidence type="ECO:0000313" key="2">
    <source>
        <dbReference type="Proteomes" id="UP000481033"/>
    </source>
</evidence>
<dbReference type="RefSeq" id="WP_163695629.1">
    <property type="nucleotide sequence ID" value="NZ_QXHD01000001.1"/>
</dbReference>
<gene>
    <name evidence="1" type="ORF">DXZ20_00565</name>
</gene>
<accession>A0A6M0RF38</accession>
<evidence type="ECO:0000313" key="1">
    <source>
        <dbReference type="EMBL" id="NEZ54221.1"/>
    </source>
</evidence>
<name>A0A6M0RF38_9CYAN</name>
<dbReference type="EMBL" id="QXHD01000001">
    <property type="protein sequence ID" value="NEZ54221.1"/>
    <property type="molecule type" value="Genomic_DNA"/>
</dbReference>
<dbReference type="AlphaFoldDB" id="A0A6M0RF38"/>
<protein>
    <submittedName>
        <fullName evidence="1">Uncharacterized protein</fullName>
    </submittedName>
</protein>
<proteinExistence type="predicted"/>
<comment type="caution">
    <text evidence="1">The sequence shown here is derived from an EMBL/GenBank/DDBJ whole genome shotgun (WGS) entry which is preliminary data.</text>
</comment>
<keyword evidence="2" id="KW-1185">Reference proteome</keyword>
<reference evidence="1 2" key="1">
    <citation type="journal article" date="2020" name="Microb. Ecol.">
        <title>Ecogenomics of the Marine Benthic Filamentous Cyanobacterium Adonisia.</title>
        <authorList>
            <person name="Walter J.M."/>
            <person name="Coutinho F.H."/>
            <person name="Leomil L."/>
            <person name="Hargreaves P.I."/>
            <person name="Campeao M.E."/>
            <person name="Vieira V.V."/>
            <person name="Silva B.S."/>
            <person name="Fistarol G.O."/>
            <person name="Salomon P.S."/>
            <person name="Sawabe T."/>
            <person name="Mino S."/>
            <person name="Hosokawa M."/>
            <person name="Miyashita H."/>
            <person name="Maruyama F."/>
            <person name="van Verk M.C."/>
            <person name="Dutilh B.E."/>
            <person name="Thompson C.C."/>
            <person name="Thompson F.L."/>
        </authorList>
    </citation>
    <scope>NUCLEOTIDE SEQUENCE [LARGE SCALE GENOMIC DNA]</scope>
    <source>
        <strain evidence="1 2">CCMR0081</strain>
    </source>
</reference>
<organism evidence="1 2">
    <name type="scientific">Adonisia turfae CCMR0081</name>
    <dbReference type="NCBI Taxonomy" id="2292702"/>
    <lineage>
        <taxon>Bacteria</taxon>
        <taxon>Bacillati</taxon>
        <taxon>Cyanobacteriota</taxon>
        <taxon>Adonisia</taxon>
        <taxon>Adonisia turfae</taxon>
    </lineage>
</organism>
<sequence>MRSVPFEFVSGLAAEFGAVECCWRESERSFTGYVAECWFGFLPSFFAQRWAAVVGYSVLVRSVSSGPGRFMVSVPVTVPQGSIRLSGGQRGGRVRVVVHPPSSY</sequence>